<dbReference type="Proteomes" id="UP000887565">
    <property type="component" value="Unplaced"/>
</dbReference>
<reference evidence="3" key="1">
    <citation type="submission" date="2022-11" db="UniProtKB">
        <authorList>
            <consortium name="WormBaseParasite"/>
        </authorList>
    </citation>
    <scope>IDENTIFICATION</scope>
</reference>
<evidence type="ECO:0000313" key="3">
    <source>
        <dbReference type="WBParaSite" id="nRc.2.0.1.t02986-RA"/>
    </source>
</evidence>
<organism evidence="2 3">
    <name type="scientific">Romanomermis culicivorax</name>
    <name type="common">Nematode worm</name>
    <dbReference type="NCBI Taxonomy" id="13658"/>
    <lineage>
        <taxon>Eukaryota</taxon>
        <taxon>Metazoa</taxon>
        <taxon>Ecdysozoa</taxon>
        <taxon>Nematoda</taxon>
        <taxon>Enoplea</taxon>
        <taxon>Dorylaimia</taxon>
        <taxon>Mermithida</taxon>
        <taxon>Mermithoidea</taxon>
        <taxon>Mermithidae</taxon>
        <taxon>Romanomermis</taxon>
    </lineage>
</organism>
<dbReference type="AlphaFoldDB" id="A0A915HNA5"/>
<proteinExistence type="predicted"/>
<protein>
    <submittedName>
        <fullName evidence="3">Uncharacterized protein</fullName>
    </submittedName>
</protein>
<evidence type="ECO:0000313" key="2">
    <source>
        <dbReference type="Proteomes" id="UP000887565"/>
    </source>
</evidence>
<accession>A0A915HNA5</accession>
<keyword evidence="2" id="KW-1185">Reference proteome</keyword>
<feature type="region of interest" description="Disordered" evidence="1">
    <location>
        <begin position="1"/>
        <end position="78"/>
    </location>
</feature>
<evidence type="ECO:0000256" key="1">
    <source>
        <dbReference type="SAM" id="MobiDB-lite"/>
    </source>
</evidence>
<sequence>MLNSSPRMTGLPPSQNSSSKQNKTKGKGKHPPSDDSIPFSESRDPTFIVTPEELPARPVRPKSFSTPKNYEQARRERSSTKFAKKLIFGSKIADKKKRKQSVRAFRPCPACGMLKNNGFKPLLAYEVRRASCTSSRAAFFEKFAQAESSNAQLGSNVRGHSNLTSLKSYD</sequence>
<name>A0A915HNA5_ROMCU</name>
<dbReference type="WBParaSite" id="nRc.2.0.1.t02986-RA">
    <property type="protein sequence ID" value="nRc.2.0.1.t02986-RA"/>
    <property type="gene ID" value="nRc.2.0.1.g02986"/>
</dbReference>